<accession>A0A0A9AJ18</accession>
<organism evidence="1">
    <name type="scientific">Arundo donax</name>
    <name type="common">Giant reed</name>
    <name type="synonym">Donax arundinaceus</name>
    <dbReference type="NCBI Taxonomy" id="35708"/>
    <lineage>
        <taxon>Eukaryota</taxon>
        <taxon>Viridiplantae</taxon>
        <taxon>Streptophyta</taxon>
        <taxon>Embryophyta</taxon>
        <taxon>Tracheophyta</taxon>
        <taxon>Spermatophyta</taxon>
        <taxon>Magnoliopsida</taxon>
        <taxon>Liliopsida</taxon>
        <taxon>Poales</taxon>
        <taxon>Poaceae</taxon>
        <taxon>PACMAD clade</taxon>
        <taxon>Arundinoideae</taxon>
        <taxon>Arundineae</taxon>
        <taxon>Arundo</taxon>
    </lineage>
</organism>
<reference evidence="1" key="1">
    <citation type="submission" date="2014-09" db="EMBL/GenBank/DDBJ databases">
        <authorList>
            <person name="Magalhaes I.L.F."/>
            <person name="Oliveira U."/>
            <person name="Santos F.R."/>
            <person name="Vidigal T.H.D.A."/>
            <person name="Brescovit A.D."/>
            <person name="Santos A.J."/>
        </authorList>
    </citation>
    <scope>NUCLEOTIDE SEQUENCE</scope>
    <source>
        <tissue evidence="1">Shoot tissue taken approximately 20 cm above the soil surface</tissue>
    </source>
</reference>
<sequence length="64" mass="6524">MSTAPNPCDEASHSTMKVLVKSGMARIGADVTAALSVSKATAASAFQENPSFLRRAVSGAAMEP</sequence>
<name>A0A0A9AJ18_ARUDO</name>
<evidence type="ECO:0000313" key="1">
    <source>
        <dbReference type="EMBL" id="JAD51674.1"/>
    </source>
</evidence>
<dbReference type="EMBL" id="GBRH01246221">
    <property type="protein sequence ID" value="JAD51674.1"/>
    <property type="molecule type" value="Transcribed_RNA"/>
</dbReference>
<dbReference type="AlphaFoldDB" id="A0A0A9AJ18"/>
<protein>
    <submittedName>
        <fullName evidence="1">Uncharacterized protein</fullName>
    </submittedName>
</protein>
<reference evidence="1" key="2">
    <citation type="journal article" date="2015" name="Data Brief">
        <title>Shoot transcriptome of the giant reed, Arundo donax.</title>
        <authorList>
            <person name="Barrero R.A."/>
            <person name="Guerrero F.D."/>
            <person name="Moolhuijzen P."/>
            <person name="Goolsby J.A."/>
            <person name="Tidwell J."/>
            <person name="Bellgard S.E."/>
            <person name="Bellgard M.I."/>
        </authorList>
    </citation>
    <scope>NUCLEOTIDE SEQUENCE</scope>
    <source>
        <tissue evidence="1">Shoot tissue taken approximately 20 cm above the soil surface</tissue>
    </source>
</reference>
<proteinExistence type="predicted"/>